<evidence type="ECO:0000313" key="6">
    <source>
        <dbReference type="Proteomes" id="UP000035346"/>
    </source>
</evidence>
<feature type="transmembrane region" description="Helical" evidence="1">
    <location>
        <begin position="86"/>
        <end position="104"/>
    </location>
</feature>
<evidence type="ECO:0000313" key="5">
    <source>
        <dbReference type="EMBL" id="SUN14531.1"/>
    </source>
</evidence>
<dbReference type="EMBL" id="LBKL01000091">
    <property type="protein sequence ID" value="KLL35817.1"/>
    <property type="molecule type" value="Genomic_DNA"/>
</dbReference>
<evidence type="ECO:0000313" key="7">
    <source>
        <dbReference type="Proteomes" id="UP000093122"/>
    </source>
</evidence>
<dbReference type="Pfam" id="PF03729">
    <property type="entry name" value="DUF308"/>
    <property type="match status" value="3"/>
</dbReference>
<protein>
    <submittedName>
        <fullName evidence="2 5">Membrane protein</fullName>
    </submittedName>
</protein>
<dbReference type="KEGG" id="sage:EN72_07440"/>
<evidence type="ECO:0000256" key="1">
    <source>
        <dbReference type="SAM" id="Phobius"/>
    </source>
</evidence>
<dbReference type="Proteomes" id="UP000254076">
    <property type="component" value="Unassembled WGS sequence"/>
</dbReference>
<dbReference type="Proteomes" id="UP000035346">
    <property type="component" value="Unassembled WGS sequence"/>
</dbReference>
<feature type="transmembrane region" description="Helical" evidence="1">
    <location>
        <begin position="5"/>
        <end position="21"/>
    </location>
</feature>
<dbReference type="InterPro" id="IPR052712">
    <property type="entry name" value="Acid_resist_chaperone_HdeD"/>
</dbReference>
<gene>
    <name evidence="3" type="ORF">AX245_08365</name>
    <name evidence="4" type="ORF">C4618_03950</name>
    <name evidence="5" type="ORF">NCTC8185_01819</name>
    <name evidence="2" type="ORF">WA04_09920</name>
</gene>
<evidence type="ECO:0000313" key="9">
    <source>
        <dbReference type="Proteomes" id="UP000256718"/>
    </source>
</evidence>
<feature type="transmembrane region" description="Helical" evidence="1">
    <location>
        <begin position="124"/>
        <end position="142"/>
    </location>
</feature>
<keyword evidence="1" id="KW-1133">Transmembrane helix</keyword>
<dbReference type="PANTHER" id="PTHR34989">
    <property type="entry name" value="PROTEIN HDED"/>
    <property type="match status" value="1"/>
</dbReference>
<feature type="transmembrane region" description="Helical" evidence="1">
    <location>
        <begin position="148"/>
        <end position="165"/>
    </location>
</feature>
<dbReference type="PANTHER" id="PTHR34989:SF1">
    <property type="entry name" value="PROTEIN HDED"/>
    <property type="match status" value="1"/>
</dbReference>
<dbReference type="EMBL" id="QHGZ01000106">
    <property type="protein sequence ID" value="RDY83817.1"/>
    <property type="molecule type" value="Genomic_DNA"/>
</dbReference>
<dbReference type="Proteomes" id="UP000093122">
    <property type="component" value="Unassembled WGS sequence"/>
</dbReference>
<keyword evidence="1" id="KW-0472">Membrane</keyword>
<evidence type="ECO:0000313" key="2">
    <source>
        <dbReference type="EMBL" id="KLL35817.1"/>
    </source>
</evidence>
<dbReference type="EMBL" id="UHEQ01000004">
    <property type="protein sequence ID" value="SUN14531.1"/>
    <property type="molecule type" value="Genomic_DNA"/>
</dbReference>
<dbReference type="EMBL" id="MAWT01000011">
    <property type="protein sequence ID" value="OCM72086.1"/>
    <property type="molecule type" value="Genomic_DNA"/>
</dbReference>
<feature type="transmembrane region" description="Helical" evidence="1">
    <location>
        <begin position="27"/>
        <end position="47"/>
    </location>
</feature>
<name>A0A075N631_STRAG</name>
<organism evidence="5 8">
    <name type="scientific">Streptococcus agalactiae</name>
    <dbReference type="NCBI Taxonomy" id="1311"/>
    <lineage>
        <taxon>Bacteria</taxon>
        <taxon>Bacillati</taxon>
        <taxon>Bacillota</taxon>
        <taxon>Bacilli</taxon>
        <taxon>Lactobacillales</taxon>
        <taxon>Streptococcaceae</taxon>
        <taxon>Streptococcus</taxon>
    </lineage>
</organism>
<keyword evidence="1" id="KW-0812">Transmembrane</keyword>
<evidence type="ECO:0000313" key="4">
    <source>
        <dbReference type="EMBL" id="RDY83817.1"/>
    </source>
</evidence>
<dbReference type="AlphaFoldDB" id="A0A075N631"/>
<feature type="transmembrane region" description="Helical" evidence="1">
    <location>
        <begin position="59"/>
        <end position="80"/>
    </location>
</feature>
<comment type="caution">
    <text evidence="5">The sequence shown here is derived from an EMBL/GenBank/DDBJ whole genome shotgun (WGS) entry which is preliminary data.</text>
</comment>
<dbReference type="Proteomes" id="UP000256718">
    <property type="component" value="Unassembled WGS sequence"/>
</dbReference>
<reference evidence="3 7" key="2">
    <citation type="journal article" date="2016" name="Sci. Rep.">
        <title>Serotype IV Streptococcus agalactiae ST-452 has arisen from large genomic recombination events between CC23 and the hypervirulent CC17 lineages.</title>
        <authorList>
            <person name="Campisi E."/>
            <person name="Rinaudo C.D."/>
            <person name="Donati C."/>
            <person name="Barucco M."/>
            <person name="Torricelli G."/>
            <person name="Edwards M.S."/>
            <person name="Baker C.J."/>
            <person name="Margarit I."/>
            <person name="Rosini R."/>
        </authorList>
    </citation>
    <scope>NUCLEOTIDE SEQUENCE [LARGE SCALE GENOMIC DNA]</scope>
    <source>
        <strain evidence="3 7">CZ-PW-140</strain>
    </source>
</reference>
<evidence type="ECO:0000313" key="3">
    <source>
        <dbReference type="EMBL" id="OCM72086.1"/>
    </source>
</evidence>
<evidence type="ECO:0000313" key="8">
    <source>
        <dbReference type="Proteomes" id="UP000254076"/>
    </source>
</evidence>
<reference evidence="2 6" key="1">
    <citation type="journal article" date="2015" name="PLoS ONE">
        <title>Genomic analysis reveals the molecular basis for capsule loss in the group B streptococcus population.</title>
        <authorList>
            <consortium name="DEVANI Consortium"/>
            <person name="Rosini R."/>
            <person name="Campisi E."/>
            <person name="De Chiara M."/>
            <person name="Tettelin H."/>
            <person name="Rinaudo D."/>
            <person name="Toniolo C."/>
            <person name="Metruccio M."/>
            <person name="Guidotti S."/>
            <person name="Sorensen U.B."/>
            <person name="Kilian M."/>
            <person name="Ramirez M."/>
            <person name="Janulczyk R."/>
            <person name="Donati C."/>
            <person name="Grandi G."/>
            <person name="Margarit I."/>
        </authorList>
    </citation>
    <scope>NUCLEOTIDE SEQUENCE [LARGE SCALE GENOMIC DNA]</scope>
    <source>
        <strain evidence="2 6">DK-B-USS-215</strain>
    </source>
</reference>
<dbReference type="GO" id="GO:0005886">
    <property type="term" value="C:plasma membrane"/>
    <property type="evidence" value="ECO:0007669"/>
    <property type="project" value="TreeGrafter"/>
</dbReference>
<reference evidence="5 8" key="4">
    <citation type="submission" date="2018-06" db="EMBL/GenBank/DDBJ databases">
        <authorList>
            <consortium name="Pathogen Informatics"/>
            <person name="Doyle S."/>
        </authorList>
    </citation>
    <scope>NUCLEOTIDE SEQUENCE [LARGE SCALE GENOMIC DNA]</scope>
    <source>
        <strain evidence="5 8">NCTC8185</strain>
    </source>
</reference>
<reference evidence="4 9" key="3">
    <citation type="journal article" date="2018" name="Emerg. Microbes Infect.">
        <title>Phenotypic and molecular analysis of nontypeable Group B streptococci: identification of cps2a and hybrid cps2a/cps5 Group B streptococcal capsule gene clusters.</title>
        <authorList>
            <person name="Alhhazmi A."/>
            <person name="Tyrrell G.J."/>
        </authorList>
    </citation>
    <scope>NUCLEOTIDE SEQUENCE [LARGE SCALE GENOMIC DNA]</scope>
    <source>
        <strain evidence="4 9">PLGBS17</strain>
    </source>
</reference>
<accession>A0A075N631</accession>
<proteinExistence type="predicted"/>
<dbReference type="RefSeq" id="WP_000870955.1">
    <property type="nucleotide sequence ID" value="NZ_BCNJ01000003.1"/>
</dbReference>
<sequence>MKWFPLVGGIIALLAGFYLFINPVTVVATLGWFIALFIFIYGISNLVRYLQADSYHRSPWYLVQSILAIIFGIILLSSSAMSLSNTVMTILAYWLLVSGILRLLGGFQMQKINFPGAKSYKRSAYIALILGIILLIQPTLSAAIIGRFVAFILIAIGASAIYTFTRINY</sequence>
<dbReference type="InterPro" id="IPR005325">
    <property type="entry name" value="DUF308_memb"/>
</dbReference>